<proteinExistence type="predicted"/>
<dbReference type="EMBL" id="BK014902">
    <property type="protein sequence ID" value="DAD81516.1"/>
    <property type="molecule type" value="Genomic_DNA"/>
</dbReference>
<evidence type="ECO:0000313" key="1">
    <source>
        <dbReference type="EMBL" id="DAD81516.1"/>
    </source>
</evidence>
<organism evidence="1">
    <name type="scientific">Podoviridae sp. ct1h53</name>
    <dbReference type="NCBI Taxonomy" id="2826536"/>
    <lineage>
        <taxon>Viruses</taxon>
        <taxon>Duplodnaviria</taxon>
        <taxon>Heunggongvirae</taxon>
        <taxon>Uroviricota</taxon>
        <taxon>Caudoviricetes</taxon>
    </lineage>
</organism>
<sequence length="58" mass="6606">MLYPFSLTLDLYIQAESFEEAKKLAEAYVQDASLDTTDYPEIVQDVLEVAEYGIIDVE</sequence>
<accession>A0A8S5MH41</accession>
<protein>
    <submittedName>
        <fullName evidence="1">Uncharacterized protein</fullName>
    </submittedName>
</protein>
<reference evidence="1" key="1">
    <citation type="journal article" date="2021" name="Proc. Natl. Acad. Sci. U.S.A.">
        <title>A Catalog of Tens of Thousands of Viruses from Human Metagenomes Reveals Hidden Associations with Chronic Diseases.</title>
        <authorList>
            <person name="Tisza M.J."/>
            <person name="Buck C.B."/>
        </authorList>
    </citation>
    <scope>NUCLEOTIDE SEQUENCE</scope>
    <source>
        <strain evidence="1">Ct1h53</strain>
    </source>
</reference>
<name>A0A8S5MH41_9CAUD</name>